<sequence>MTQKLDTEVIIVGAGPVGLLMANILAEKKVRIRILVQTSLSVDTLKEPVSQWKACAIHSRTQEMFARHNLTEVSRKDSTATSRMNVVDNGRITRMRLAVVPTEFPGILLIEQNITERNLTKALSDRYSISIERGWTLQEFEKDASISGPILSQWTDPKGQTVTLVSSYLIGCDGARSVTRKTMDMPFVGKAVPTLMAVADVTVSSTTLPQPEEAHSFTHPDGMLIYLPFRDPSRVRVVIAMSLPDGTDPDAPLPPDAIVTKETFSETFRKRMKPFEMGDLTLEDVRPFRVNERRAAHFSDPSSRVFLCGDSAHVHSPVGGQGMNIGLQDAENLAWKLITVLRGHAPPSLLDTYTHERAPIADHAIGMSGRLLQMMSLRGWIASFARRILTFMLTTIPMLNFNAALNISQLANKYAPESLRVRGNEVAKGHSTILKNPGGWVKPGQRAPEARVWSMPGVQPGRILEYLGSTWSIVLFVCEAREWKSHLPELDQLATRYRIGRIPLFIVAPTNLAFIQPDAHPGVHVLFDLKSPRAREAWGLGSHPKAEVVFLVRPDGVIASASPLAVARETLQTALDDVLYTRNDL</sequence>
<dbReference type="EMBL" id="KZ988234">
    <property type="protein sequence ID" value="RKP12705.1"/>
    <property type="molecule type" value="Genomic_DNA"/>
</dbReference>
<evidence type="ECO:0000256" key="4">
    <source>
        <dbReference type="ARBA" id="ARBA00023002"/>
    </source>
</evidence>
<dbReference type="Gene3D" id="3.30.70.2450">
    <property type="match status" value="1"/>
</dbReference>
<evidence type="ECO:0000259" key="5">
    <source>
        <dbReference type="Pfam" id="PF01494"/>
    </source>
</evidence>
<dbReference type="Proteomes" id="UP000267251">
    <property type="component" value="Unassembled WGS sequence"/>
</dbReference>
<keyword evidence="7" id="KW-1185">Reference proteome</keyword>
<dbReference type="Pfam" id="PF01494">
    <property type="entry name" value="FAD_binding_3"/>
    <property type="match status" value="1"/>
</dbReference>
<keyword evidence="3" id="KW-0274">FAD</keyword>
<protein>
    <submittedName>
        <fullName evidence="6">FAD binding domain-containing protein</fullName>
    </submittedName>
</protein>
<dbReference type="InterPro" id="IPR002938">
    <property type="entry name" value="FAD-bd"/>
</dbReference>
<dbReference type="PANTHER" id="PTHR43004">
    <property type="entry name" value="TRK SYSTEM POTASSIUM UPTAKE PROTEIN"/>
    <property type="match status" value="1"/>
</dbReference>
<reference evidence="7" key="1">
    <citation type="journal article" date="2018" name="Nat. Microbiol.">
        <title>Leveraging single-cell genomics to expand the fungal tree of life.</title>
        <authorList>
            <person name="Ahrendt S.R."/>
            <person name="Quandt C.A."/>
            <person name="Ciobanu D."/>
            <person name="Clum A."/>
            <person name="Salamov A."/>
            <person name="Andreopoulos B."/>
            <person name="Cheng J.F."/>
            <person name="Woyke T."/>
            <person name="Pelin A."/>
            <person name="Henrissat B."/>
            <person name="Reynolds N.K."/>
            <person name="Benny G.L."/>
            <person name="Smith M.E."/>
            <person name="James T.Y."/>
            <person name="Grigoriev I.V."/>
        </authorList>
    </citation>
    <scope>NUCLEOTIDE SEQUENCE [LARGE SCALE GENOMIC DNA]</scope>
</reference>
<dbReference type="Gene3D" id="3.50.50.60">
    <property type="entry name" value="FAD/NAD(P)-binding domain"/>
    <property type="match status" value="1"/>
</dbReference>
<dbReference type="SUPFAM" id="SSF51905">
    <property type="entry name" value="FAD/NAD(P)-binding domain"/>
    <property type="match status" value="1"/>
</dbReference>
<dbReference type="OrthoDB" id="1716816at2759"/>
<dbReference type="PRINTS" id="PR00420">
    <property type="entry name" value="RNGMNOXGNASE"/>
</dbReference>
<evidence type="ECO:0000313" key="7">
    <source>
        <dbReference type="Proteomes" id="UP000267251"/>
    </source>
</evidence>
<feature type="domain" description="FAD-binding" evidence="5">
    <location>
        <begin position="6"/>
        <end position="365"/>
    </location>
</feature>
<keyword evidence="2" id="KW-0285">Flavoprotein</keyword>
<dbReference type="Gene3D" id="3.40.30.120">
    <property type="match status" value="1"/>
</dbReference>
<dbReference type="InterPro" id="IPR050641">
    <property type="entry name" value="RIFMO-like"/>
</dbReference>
<evidence type="ECO:0000256" key="2">
    <source>
        <dbReference type="ARBA" id="ARBA00022630"/>
    </source>
</evidence>
<dbReference type="GO" id="GO:0016709">
    <property type="term" value="F:oxidoreductase activity, acting on paired donors, with incorporation or reduction of molecular oxygen, NAD(P)H as one donor, and incorporation of one atom of oxygen"/>
    <property type="evidence" value="ECO:0007669"/>
    <property type="project" value="UniProtKB-ARBA"/>
</dbReference>
<proteinExistence type="predicted"/>
<dbReference type="GO" id="GO:0071949">
    <property type="term" value="F:FAD binding"/>
    <property type="evidence" value="ECO:0007669"/>
    <property type="project" value="InterPro"/>
</dbReference>
<comment type="cofactor">
    <cofactor evidence="1">
        <name>FAD</name>
        <dbReference type="ChEBI" id="CHEBI:57692"/>
    </cofactor>
</comment>
<dbReference type="InterPro" id="IPR036188">
    <property type="entry name" value="FAD/NAD-bd_sf"/>
</dbReference>
<dbReference type="AlphaFoldDB" id="A0A4P9Y1Q8"/>
<accession>A0A4P9Y1Q8</accession>
<organism evidence="6 7">
    <name type="scientific">Piptocephalis cylindrospora</name>
    <dbReference type="NCBI Taxonomy" id="1907219"/>
    <lineage>
        <taxon>Eukaryota</taxon>
        <taxon>Fungi</taxon>
        <taxon>Fungi incertae sedis</taxon>
        <taxon>Zoopagomycota</taxon>
        <taxon>Zoopagomycotina</taxon>
        <taxon>Zoopagomycetes</taxon>
        <taxon>Zoopagales</taxon>
        <taxon>Piptocephalidaceae</taxon>
        <taxon>Piptocephalis</taxon>
    </lineage>
</organism>
<dbReference type="PANTHER" id="PTHR43004:SF19">
    <property type="entry name" value="BINDING MONOOXYGENASE, PUTATIVE (JCVI)-RELATED"/>
    <property type="match status" value="1"/>
</dbReference>
<name>A0A4P9Y1Q8_9FUNG</name>
<keyword evidence="4" id="KW-0560">Oxidoreductase</keyword>
<evidence type="ECO:0000256" key="3">
    <source>
        <dbReference type="ARBA" id="ARBA00022827"/>
    </source>
</evidence>
<evidence type="ECO:0000313" key="6">
    <source>
        <dbReference type="EMBL" id="RKP12705.1"/>
    </source>
</evidence>
<evidence type="ECO:0000256" key="1">
    <source>
        <dbReference type="ARBA" id="ARBA00001974"/>
    </source>
</evidence>
<gene>
    <name evidence="6" type="ORF">BJ684DRAFT_20772</name>
</gene>